<dbReference type="FunFam" id="3.40.50.1000:FF:000019">
    <property type="entry name" value="Mitochondrial import inner membrane translocase subunit TIM50"/>
    <property type="match status" value="1"/>
</dbReference>
<dbReference type="SUPFAM" id="SSF56784">
    <property type="entry name" value="HAD-like"/>
    <property type="match status" value="1"/>
</dbReference>
<comment type="subcellular location">
    <subcellularLocation>
        <location evidence="1 13">Mitochondrion inner membrane</location>
        <topology evidence="1 13">Single-pass membrane protein</topology>
    </subcellularLocation>
</comment>
<comment type="subunit">
    <text evidence="13">Component of the TIM23 complex.</text>
</comment>
<feature type="domain" description="FCP1 homology" evidence="15">
    <location>
        <begin position="177"/>
        <end position="320"/>
    </location>
</feature>
<evidence type="ECO:0000256" key="3">
    <source>
        <dbReference type="ARBA" id="ARBA00020799"/>
    </source>
</evidence>
<keyword evidence="8 13" id="KW-0809">Transit peptide</keyword>
<evidence type="ECO:0000256" key="4">
    <source>
        <dbReference type="ARBA" id="ARBA00022448"/>
    </source>
</evidence>
<dbReference type="InterPro" id="IPR004274">
    <property type="entry name" value="FCP1_dom"/>
</dbReference>
<keyword evidence="12" id="KW-0472">Membrane</keyword>
<dbReference type="InterPro" id="IPR023214">
    <property type="entry name" value="HAD_sf"/>
</dbReference>
<feature type="compositionally biased region" description="Basic and acidic residues" evidence="14">
    <location>
        <begin position="427"/>
        <end position="441"/>
    </location>
</feature>
<evidence type="ECO:0000256" key="13">
    <source>
        <dbReference type="RuleBase" id="RU365079"/>
    </source>
</evidence>
<gene>
    <name evidence="16" type="ORF">FMOSSE_LOCUS3212</name>
</gene>
<evidence type="ECO:0000256" key="6">
    <source>
        <dbReference type="ARBA" id="ARBA00022792"/>
    </source>
</evidence>
<comment type="caution">
    <text evidence="16">The sequence shown here is derived from an EMBL/GenBank/DDBJ whole genome shotgun (WGS) entry which is preliminary data.</text>
</comment>
<evidence type="ECO:0000256" key="2">
    <source>
        <dbReference type="ARBA" id="ARBA00006344"/>
    </source>
</evidence>
<dbReference type="GO" id="GO:0015031">
    <property type="term" value="P:protein transport"/>
    <property type="evidence" value="ECO:0007669"/>
    <property type="project" value="UniProtKB-KW"/>
</dbReference>
<organism evidence="16 17">
    <name type="scientific">Funneliformis mosseae</name>
    <name type="common">Endomycorrhizal fungus</name>
    <name type="synonym">Glomus mosseae</name>
    <dbReference type="NCBI Taxonomy" id="27381"/>
    <lineage>
        <taxon>Eukaryota</taxon>
        <taxon>Fungi</taxon>
        <taxon>Fungi incertae sedis</taxon>
        <taxon>Mucoromycota</taxon>
        <taxon>Glomeromycotina</taxon>
        <taxon>Glomeromycetes</taxon>
        <taxon>Glomerales</taxon>
        <taxon>Glomeraceae</taxon>
        <taxon>Funneliformis</taxon>
    </lineage>
</organism>
<evidence type="ECO:0000256" key="14">
    <source>
        <dbReference type="SAM" id="MobiDB-lite"/>
    </source>
</evidence>
<feature type="region of interest" description="Disordered" evidence="14">
    <location>
        <begin position="425"/>
        <end position="468"/>
    </location>
</feature>
<comment type="similarity">
    <text evidence="2 13">Belongs to the TIM50 family.</text>
</comment>
<evidence type="ECO:0000256" key="5">
    <source>
        <dbReference type="ARBA" id="ARBA00022692"/>
    </source>
</evidence>
<dbReference type="PANTHER" id="PTHR12210">
    <property type="entry name" value="DULLARD PROTEIN PHOSPHATASE"/>
    <property type="match status" value="1"/>
</dbReference>
<dbReference type="CDD" id="cd07521">
    <property type="entry name" value="HAD_FCP1-like"/>
    <property type="match status" value="1"/>
</dbReference>
<keyword evidence="7 13" id="KW-0653">Protein transport</keyword>
<protein>
    <recommendedName>
        <fullName evidence="3 13">Mitochondrial import inner membrane translocase subunit TIM50</fullName>
    </recommendedName>
</protein>
<evidence type="ECO:0000256" key="11">
    <source>
        <dbReference type="ARBA" id="ARBA00023128"/>
    </source>
</evidence>
<evidence type="ECO:0000256" key="8">
    <source>
        <dbReference type="ARBA" id="ARBA00022946"/>
    </source>
</evidence>
<dbReference type="GO" id="GO:0005744">
    <property type="term" value="C:TIM23 mitochondrial import inner membrane translocase complex"/>
    <property type="evidence" value="ECO:0007669"/>
    <property type="project" value="UniProtKB-UniRule"/>
</dbReference>
<dbReference type="Proteomes" id="UP000789375">
    <property type="component" value="Unassembled WGS sequence"/>
</dbReference>
<evidence type="ECO:0000313" key="17">
    <source>
        <dbReference type="Proteomes" id="UP000789375"/>
    </source>
</evidence>
<dbReference type="Pfam" id="PF03031">
    <property type="entry name" value="NIF"/>
    <property type="match status" value="1"/>
</dbReference>
<evidence type="ECO:0000313" key="16">
    <source>
        <dbReference type="EMBL" id="CAG8484763.1"/>
    </source>
</evidence>
<dbReference type="InterPro" id="IPR050365">
    <property type="entry name" value="TIM50"/>
</dbReference>
<dbReference type="AlphaFoldDB" id="A0A9N8ZAN0"/>
<dbReference type="Gene3D" id="3.40.50.1000">
    <property type="entry name" value="HAD superfamily/HAD-like"/>
    <property type="match status" value="1"/>
</dbReference>
<accession>A0A9N8ZAN0</accession>
<dbReference type="InterPro" id="IPR036412">
    <property type="entry name" value="HAD-like_sf"/>
</dbReference>
<dbReference type="EMBL" id="CAJVPP010000457">
    <property type="protein sequence ID" value="CAG8484763.1"/>
    <property type="molecule type" value="Genomic_DNA"/>
</dbReference>
<dbReference type="PROSITE" id="PS50969">
    <property type="entry name" value="FCP1"/>
    <property type="match status" value="1"/>
</dbReference>
<evidence type="ECO:0000256" key="9">
    <source>
        <dbReference type="ARBA" id="ARBA00022989"/>
    </source>
</evidence>
<evidence type="ECO:0000256" key="7">
    <source>
        <dbReference type="ARBA" id="ARBA00022927"/>
    </source>
</evidence>
<keyword evidence="5" id="KW-0812">Transmembrane</keyword>
<keyword evidence="17" id="KW-1185">Reference proteome</keyword>
<keyword evidence="9" id="KW-1133">Transmembrane helix</keyword>
<keyword evidence="11 13" id="KW-0496">Mitochondrion</keyword>
<evidence type="ECO:0000256" key="1">
    <source>
        <dbReference type="ARBA" id="ARBA00004434"/>
    </source>
</evidence>
<keyword evidence="4 13" id="KW-0813">Transport</keyword>
<name>A0A9N8ZAN0_FUNMO</name>
<sequence>MTSSLSKLRSHNILSDLTRRDCSFLFQSKSSIIKWNLPKVLSRNCQHTFTTLPTFSYILRVENFRLTSFRTLNLRPLKSRLTPKLNSRSKPKSSNVDTMSPEAKRIVKILGYASGIWGVGFIIYSGRPFESDRETKYKDLDTFTAWYKRVEARTKDLFHFFTEPSSDKLLPDQDSLPPPSPYTLVINLDQTLIYSTWDRENGWRTAKRPGVEYFLYFVAQLFEVVIFTSQPFNFAEQILMKLDPFGIVPYRLYRESTRYVDGKIVKDLSKLNRDLSKVIIMDSNPDAYSLQPENAIAVPPWKGDPNDSFLIDIIPFLEHFTIFYVNDVRQVLPQYKDKDIPSHYAEWEEQWKEQQRLEWEKKVKQPKKGLAGWASAFGSSQIQEQIPPYEQKLMQIQLINNDINNSYLDYKRRKPEIHQMYQNSMENLEKQLQESMKKEKGPPQVPMPDLPPDQNSIQPQPLPPSQQR</sequence>
<proteinExistence type="inferred from homology"/>
<keyword evidence="10 13" id="KW-0811">Translocation</keyword>
<reference evidence="16" key="1">
    <citation type="submission" date="2021-06" db="EMBL/GenBank/DDBJ databases">
        <authorList>
            <person name="Kallberg Y."/>
            <person name="Tangrot J."/>
            <person name="Rosling A."/>
        </authorList>
    </citation>
    <scope>NUCLEOTIDE SEQUENCE</scope>
    <source>
        <strain evidence="16">87-6 pot B 2015</strain>
    </source>
</reference>
<keyword evidence="6" id="KW-0999">Mitochondrion inner membrane</keyword>
<evidence type="ECO:0000256" key="10">
    <source>
        <dbReference type="ARBA" id="ARBA00023010"/>
    </source>
</evidence>
<evidence type="ECO:0000256" key="12">
    <source>
        <dbReference type="ARBA" id="ARBA00023136"/>
    </source>
</evidence>
<dbReference type="SMART" id="SM00577">
    <property type="entry name" value="CPDc"/>
    <property type="match status" value="1"/>
</dbReference>
<evidence type="ECO:0000259" key="15">
    <source>
        <dbReference type="PROSITE" id="PS50969"/>
    </source>
</evidence>
<comment type="function">
    <text evidence="13">Essential component of the TIM23 complex, a complex that mediates the translocation of transit peptide-containing proteins across the mitochondrial inner membrane.</text>
</comment>